<dbReference type="AlphaFoldDB" id="A0A397TA72"/>
<dbReference type="Proteomes" id="UP000265703">
    <property type="component" value="Unassembled WGS sequence"/>
</dbReference>
<evidence type="ECO:0000313" key="5">
    <source>
        <dbReference type="Proteomes" id="UP000265703"/>
    </source>
</evidence>
<keyword evidence="1" id="KW-0479">Metal-binding</keyword>
<dbReference type="OrthoDB" id="2318873at2759"/>
<dbReference type="Gene3D" id="2.60.60.30">
    <property type="entry name" value="sav2460 like domains"/>
    <property type="match status" value="1"/>
</dbReference>
<accession>A0A397TA72</accession>
<dbReference type="Gene3D" id="3.10.20.90">
    <property type="entry name" value="Phosphatidylinositol 3-kinase Catalytic Subunit, Chain A, domain 1"/>
    <property type="match status" value="1"/>
</dbReference>
<dbReference type="Pfam" id="PF00240">
    <property type="entry name" value="ubiquitin"/>
    <property type="match status" value="1"/>
</dbReference>
<dbReference type="PROSITE" id="PS50053">
    <property type="entry name" value="UBIQUITIN_2"/>
    <property type="match status" value="1"/>
</dbReference>
<evidence type="ECO:0000259" key="3">
    <source>
        <dbReference type="PROSITE" id="PS50089"/>
    </source>
</evidence>
<dbReference type="InterPro" id="IPR000626">
    <property type="entry name" value="Ubiquitin-like_dom"/>
</dbReference>
<dbReference type="CDD" id="cd17039">
    <property type="entry name" value="Ubl_ubiquitin_like"/>
    <property type="match status" value="1"/>
</dbReference>
<dbReference type="SUPFAM" id="SSF57850">
    <property type="entry name" value="RING/U-box"/>
    <property type="match status" value="1"/>
</dbReference>
<gene>
    <name evidence="4" type="ORF">C1645_872984</name>
</gene>
<dbReference type="SUPFAM" id="SSF54236">
    <property type="entry name" value="Ubiquitin-like"/>
    <property type="match status" value="1"/>
</dbReference>
<evidence type="ECO:0000259" key="2">
    <source>
        <dbReference type="PROSITE" id="PS50053"/>
    </source>
</evidence>
<dbReference type="InterPro" id="IPR051324">
    <property type="entry name" value="Stress/Tellurium_Resist"/>
</dbReference>
<dbReference type="EMBL" id="QKYT01000067">
    <property type="protein sequence ID" value="RIA95138.1"/>
    <property type="molecule type" value="Genomic_DNA"/>
</dbReference>
<reference evidence="4 5" key="1">
    <citation type="submission" date="2018-06" db="EMBL/GenBank/DDBJ databases">
        <title>Comparative genomics reveals the genomic features of Rhizophagus irregularis, R. cerebriforme, R. diaphanum and Gigaspora rosea, and their symbiotic lifestyle signature.</title>
        <authorList>
            <person name="Morin E."/>
            <person name="San Clemente H."/>
            <person name="Chen E.C.H."/>
            <person name="De La Providencia I."/>
            <person name="Hainaut M."/>
            <person name="Kuo A."/>
            <person name="Kohler A."/>
            <person name="Murat C."/>
            <person name="Tang N."/>
            <person name="Roy S."/>
            <person name="Loubradou J."/>
            <person name="Henrissat B."/>
            <person name="Grigoriev I.V."/>
            <person name="Corradi N."/>
            <person name="Roux C."/>
            <person name="Martin F.M."/>
        </authorList>
    </citation>
    <scope>NUCLEOTIDE SEQUENCE [LARGE SCALE GENOMIC DNA]</scope>
    <source>
        <strain evidence="4 5">DAOM 227022</strain>
    </source>
</reference>
<sequence length="414" mass="47290">MKCKDCRIDKLSHEFPVDTISQKCSHVSGFCLRCLMKRLDVQKPNPTQQKCPECNAVLSRQEIKDLNLAWEKASFRVDIENVLELKLNNKNNLDHNGEITEGDFYVILLNGTKLNFKLEKIKTVEALKEAIKKQTNVENSKQKLIHKGVELQTFSSPGRIKKQLSDYSIVAESHIQLMVLLYSISKELSINALTFDLFWGYPKTGGDFLDGTCMLYTGTGSNSKHYRTFDYNTRNFIDVPNMSHSGDVMDNINQRGHHRITANLASMPHNVTKLYFILSAFNSPNIGCFPNPSFKMFDPSYPEIQLCSYTIRSAATSKAVIMCIVEKSEKGDWNIFEIGKLSDGNVWNYTPILNTITKDIDNICIIDGNLNKKLYWQILAEDLMKSISEWELSIKDVIFQYDNDPKHIANLTKD</sequence>
<dbReference type="InterPro" id="IPR001841">
    <property type="entry name" value="Znf_RING"/>
</dbReference>
<proteinExistence type="predicted"/>
<dbReference type="STRING" id="658196.A0A397TA72"/>
<evidence type="ECO:0008006" key="6">
    <source>
        <dbReference type="Google" id="ProtNLM"/>
    </source>
</evidence>
<dbReference type="InterPro" id="IPR029071">
    <property type="entry name" value="Ubiquitin-like_domsf"/>
</dbReference>
<dbReference type="PROSITE" id="PS50089">
    <property type="entry name" value="ZF_RING_2"/>
    <property type="match status" value="1"/>
</dbReference>
<keyword evidence="1" id="KW-0863">Zinc-finger</keyword>
<organism evidence="4 5">
    <name type="scientific">Glomus cerebriforme</name>
    <dbReference type="NCBI Taxonomy" id="658196"/>
    <lineage>
        <taxon>Eukaryota</taxon>
        <taxon>Fungi</taxon>
        <taxon>Fungi incertae sedis</taxon>
        <taxon>Mucoromycota</taxon>
        <taxon>Glomeromycotina</taxon>
        <taxon>Glomeromycetes</taxon>
        <taxon>Glomerales</taxon>
        <taxon>Glomeraceae</taxon>
        <taxon>Glomus</taxon>
    </lineage>
</organism>
<feature type="domain" description="Ubiquitin-like" evidence="2">
    <location>
        <begin position="102"/>
        <end position="179"/>
    </location>
</feature>
<comment type="caution">
    <text evidence="4">The sequence shown here is derived from an EMBL/GenBank/DDBJ whole genome shotgun (WGS) entry which is preliminary data.</text>
</comment>
<protein>
    <recommendedName>
        <fullName evidence="6">Ubiquitin-like domain-containing protein</fullName>
    </recommendedName>
</protein>
<keyword evidence="5" id="KW-1185">Reference proteome</keyword>
<name>A0A397TA72_9GLOM</name>
<dbReference type="PANTHER" id="PTHR32097:SF17">
    <property type="entry name" value="CAMP-BINDING PROTEIN 1-RELATED"/>
    <property type="match status" value="1"/>
</dbReference>
<dbReference type="GO" id="GO:0008270">
    <property type="term" value="F:zinc ion binding"/>
    <property type="evidence" value="ECO:0007669"/>
    <property type="project" value="UniProtKB-KW"/>
</dbReference>
<keyword evidence="1" id="KW-0862">Zinc</keyword>
<feature type="domain" description="RING-type" evidence="3">
    <location>
        <begin position="3"/>
        <end position="55"/>
    </location>
</feature>
<dbReference type="PANTHER" id="PTHR32097">
    <property type="entry name" value="CAMP-BINDING PROTEIN 1-RELATED"/>
    <property type="match status" value="1"/>
</dbReference>
<evidence type="ECO:0000313" key="4">
    <source>
        <dbReference type="EMBL" id="RIA95138.1"/>
    </source>
</evidence>
<evidence type="ECO:0000256" key="1">
    <source>
        <dbReference type="PROSITE-ProRule" id="PRU00175"/>
    </source>
</evidence>